<dbReference type="PANTHER" id="PTHR44267">
    <property type="entry name" value="WD REPEAT-CONTAINING PROTEIN 43"/>
    <property type="match status" value="1"/>
</dbReference>
<feature type="region of interest" description="Disordered" evidence="4">
    <location>
        <begin position="217"/>
        <end position="290"/>
    </location>
</feature>
<dbReference type="PANTHER" id="PTHR44267:SF1">
    <property type="entry name" value="WD REPEAT-CONTAINING PROTEIN 43"/>
    <property type="match status" value="1"/>
</dbReference>
<dbReference type="GO" id="GO:0000462">
    <property type="term" value="P:maturation of SSU-rRNA from tricistronic rRNA transcript (SSU-rRNA, 5.8S rRNA, LSU-rRNA)"/>
    <property type="evidence" value="ECO:0007669"/>
    <property type="project" value="TreeGrafter"/>
</dbReference>
<comment type="similarity">
    <text evidence="3">Belongs to the UTP5 family.</text>
</comment>
<keyword evidence="7" id="KW-1185">Reference proteome</keyword>
<feature type="compositionally biased region" description="Low complexity" evidence="4">
    <location>
        <begin position="264"/>
        <end position="274"/>
    </location>
</feature>
<name>A0A8S1EFF9_9PELO</name>
<dbReference type="AlphaFoldDB" id="A0A8S1EFF9"/>
<feature type="compositionally biased region" description="Polar residues" evidence="4">
    <location>
        <begin position="63"/>
        <end position="72"/>
    </location>
</feature>
<sequence length="290" mass="32375">MVKDRKGRKSTVVAEDAEMPMVNGNEKLQNGKTLVNGQGKNVEKNLPLGVRVQKNSKKGSQPAKPSQPTPGGSQCVLLTQGIMANDSEKVDAVLRTVQNDIIHSTLRELQPMHVLPLLKEIENRLRTRKAADIRPTIRWAQCVFSVHMAYLCSLPNLDKEIGGLLSWLRARVDHQKELLALHGKISLIADQIKKRTNTVVIAPQPLVVFNNDLDSDSEEFETIGSDEDAEGSEDDWWEDNELKEGDEDENDSDQESDDSDNEEMMNSGNESNSSSDHDDEEEEDEDMEVG</sequence>
<dbReference type="Pfam" id="PF04003">
    <property type="entry name" value="Utp12"/>
    <property type="match status" value="1"/>
</dbReference>
<keyword evidence="2" id="KW-0539">Nucleus</keyword>
<dbReference type="InterPro" id="IPR007148">
    <property type="entry name" value="SSU_processome_Utp12"/>
</dbReference>
<reference evidence="6 7" key="1">
    <citation type="submission" date="2020-04" db="EMBL/GenBank/DDBJ databases">
        <authorList>
            <person name="Laetsch R D."/>
            <person name="Stevens L."/>
            <person name="Kumar S."/>
            <person name="Blaxter L. M."/>
        </authorList>
    </citation>
    <scope>NUCLEOTIDE SEQUENCE [LARGE SCALE GENOMIC DNA]</scope>
</reference>
<organism evidence="6 7">
    <name type="scientific">Caenorhabditis bovis</name>
    <dbReference type="NCBI Taxonomy" id="2654633"/>
    <lineage>
        <taxon>Eukaryota</taxon>
        <taxon>Metazoa</taxon>
        <taxon>Ecdysozoa</taxon>
        <taxon>Nematoda</taxon>
        <taxon>Chromadorea</taxon>
        <taxon>Rhabditida</taxon>
        <taxon>Rhabditina</taxon>
        <taxon>Rhabditomorpha</taxon>
        <taxon>Rhabditoidea</taxon>
        <taxon>Rhabditidae</taxon>
        <taxon>Peloderinae</taxon>
        <taxon>Caenorhabditis</taxon>
    </lineage>
</organism>
<dbReference type="InterPro" id="IPR052414">
    <property type="entry name" value="U3_snoRNA-assoc_WDR"/>
</dbReference>
<feature type="compositionally biased region" description="Acidic residues" evidence="4">
    <location>
        <begin position="277"/>
        <end position="290"/>
    </location>
</feature>
<dbReference type="OrthoDB" id="30195at2759"/>
<dbReference type="GO" id="GO:0005730">
    <property type="term" value="C:nucleolus"/>
    <property type="evidence" value="ECO:0007669"/>
    <property type="project" value="TreeGrafter"/>
</dbReference>
<comment type="subcellular location">
    <subcellularLocation>
        <location evidence="1">Nucleus</location>
    </subcellularLocation>
</comment>
<evidence type="ECO:0000256" key="3">
    <source>
        <dbReference type="ARBA" id="ARBA00038335"/>
    </source>
</evidence>
<proteinExistence type="inferred from homology"/>
<evidence type="ECO:0000259" key="5">
    <source>
        <dbReference type="Pfam" id="PF04003"/>
    </source>
</evidence>
<accession>A0A8S1EFF9</accession>
<evidence type="ECO:0000256" key="4">
    <source>
        <dbReference type="SAM" id="MobiDB-lite"/>
    </source>
</evidence>
<feature type="region of interest" description="Disordered" evidence="4">
    <location>
        <begin position="54"/>
        <end position="73"/>
    </location>
</feature>
<evidence type="ECO:0000313" key="6">
    <source>
        <dbReference type="EMBL" id="CAB3398901.1"/>
    </source>
</evidence>
<feature type="domain" description="Small-subunit processome Utp12" evidence="5">
    <location>
        <begin position="85"/>
        <end position="188"/>
    </location>
</feature>
<feature type="compositionally biased region" description="Acidic residues" evidence="4">
    <location>
        <begin position="217"/>
        <end position="263"/>
    </location>
</feature>
<comment type="caution">
    <text evidence="6">The sequence shown here is derived from an EMBL/GenBank/DDBJ whole genome shotgun (WGS) entry which is preliminary data.</text>
</comment>
<evidence type="ECO:0000313" key="7">
    <source>
        <dbReference type="Proteomes" id="UP000494206"/>
    </source>
</evidence>
<evidence type="ECO:0000256" key="2">
    <source>
        <dbReference type="ARBA" id="ARBA00023242"/>
    </source>
</evidence>
<dbReference type="EMBL" id="CADEPM010000001">
    <property type="protein sequence ID" value="CAB3398901.1"/>
    <property type="molecule type" value="Genomic_DNA"/>
</dbReference>
<evidence type="ECO:0000256" key="1">
    <source>
        <dbReference type="ARBA" id="ARBA00004123"/>
    </source>
</evidence>
<dbReference type="Proteomes" id="UP000494206">
    <property type="component" value="Unassembled WGS sequence"/>
</dbReference>
<gene>
    <name evidence="6" type="ORF">CBOVIS_LOCUS2127</name>
</gene>
<protein>
    <recommendedName>
        <fullName evidence="5">Small-subunit processome Utp12 domain-containing protein</fullName>
    </recommendedName>
</protein>